<sequence length="344" mass="38756">MAEKHPIEEVDATLFPFLGIFEVGMMTQISRVFDELVTPQWLVDRFTQYIDTYNFAGVMQYSERRFTRRKETEDYAVERKKNLYHLNYVVENCGQLDSWVPVMRYAESTKRVKLPIQVCEVKVSSELDKAVFDSRPHRLRAWSLLSISVEGCTRELSLKRILVGGQLWDKLGSSVLTVYGPGALHANHPFAAGYDGTNPSVSALNTDHRGLMDVVVHRFQQKAKAETAVSVLHLPANPVAFLRCHALINQAPAQPLWGPTPRLLCDTYTGAVRKRTVALSGHLPGDTFMAFVEIEWNVHMTATVYTTEKRRGGPQDDPESAFPMTVQLVRDALGQQEAHTLLGL</sequence>
<organism evidence="1">
    <name type="scientific">Vitrella brassicaformis</name>
    <dbReference type="NCBI Taxonomy" id="1169539"/>
    <lineage>
        <taxon>Eukaryota</taxon>
        <taxon>Sar</taxon>
        <taxon>Alveolata</taxon>
        <taxon>Colpodellida</taxon>
        <taxon>Vitrellaceae</taxon>
        <taxon>Vitrella</taxon>
    </lineage>
</organism>
<protein>
    <submittedName>
        <fullName evidence="1">Uncharacterized protein</fullName>
    </submittedName>
</protein>
<reference evidence="1" key="1">
    <citation type="submission" date="2021-01" db="EMBL/GenBank/DDBJ databases">
        <authorList>
            <person name="Corre E."/>
            <person name="Pelletier E."/>
            <person name="Niang G."/>
            <person name="Scheremetjew M."/>
            <person name="Finn R."/>
            <person name="Kale V."/>
            <person name="Holt S."/>
            <person name="Cochrane G."/>
            <person name="Meng A."/>
            <person name="Brown T."/>
            <person name="Cohen L."/>
        </authorList>
    </citation>
    <scope>NUCLEOTIDE SEQUENCE</scope>
    <source>
        <strain evidence="1">CCMP3346</strain>
    </source>
</reference>
<dbReference type="AlphaFoldDB" id="A0A7S1KF65"/>
<accession>A0A7S1KF65</accession>
<proteinExistence type="predicted"/>
<dbReference type="EMBL" id="HBGB01045724">
    <property type="protein sequence ID" value="CAD9071835.1"/>
    <property type="molecule type" value="Transcribed_RNA"/>
</dbReference>
<evidence type="ECO:0000313" key="1">
    <source>
        <dbReference type="EMBL" id="CAD9071835.1"/>
    </source>
</evidence>
<name>A0A7S1KF65_9ALVE</name>
<gene>
    <name evidence="1" type="ORF">VBRA1451_LOCUS26918</name>
</gene>